<dbReference type="AlphaFoldDB" id="A0A7S1TAA3"/>
<proteinExistence type="inferred from homology"/>
<dbReference type="EMBL" id="HBGH01004171">
    <property type="protein sequence ID" value="CAD9229997.1"/>
    <property type="molecule type" value="Transcribed_RNA"/>
</dbReference>
<dbReference type="SUPFAM" id="SSF51905">
    <property type="entry name" value="FAD/NAD(P)-binding domain"/>
    <property type="match status" value="2"/>
</dbReference>
<keyword evidence="5" id="KW-0520">NAD</keyword>
<feature type="domain" description="External alternative NADH-ubiquinone oxidoreductase-like C-terminal" evidence="8">
    <location>
        <begin position="485"/>
        <end position="548"/>
    </location>
</feature>
<dbReference type="PANTHER" id="PTHR43706">
    <property type="entry name" value="NADH DEHYDROGENASE"/>
    <property type="match status" value="1"/>
</dbReference>
<evidence type="ECO:0000256" key="3">
    <source>
        <dbReference type="ARBA" id="ARBA00022827"/>
    </source>
</evidence>
<name>A0A7S1TAA3_9RHOD</name>
<feature type="compositionally biased region" description="Polar residues" evidence="6">
    <location>
        <begin position="60"/>
        <end position="73"/>
    </location>
</feature>
<evidence type="ECO:0000256" key="5">
    <source>
        <dbReference type="ARBA" id="ARBA00023027"/>
    </source>
</evidence>
<gene>
    <name evidence="9" type="ORF">CCAE0312_LOCUS2309</name>
</gene>
<dbReference type="InterPro" id="IPR054585">
    <property type="entry name" value="NDH2-like_C"/>
</dbReference>
<sequence length="552" mass="61546">MVTVGKIGFAVVPGWATEDNVPRVDFSTKTQRVRRVVPGRVRMGVDVKDAEKVPLKEESTSSSATQGSTVEPSLTQPAAEYRPSMLCELVEGLQETVEDVSLHLQRKYFTKKTDLINKKRKKLVILGSGWASHAMIKVVDNFKWDVQVVSPKNYFLFTPMLPSSSVGTVEFRSIVEPIRASNELVEYVEAKCLRIDPTRKMLICASGDENLKVDDDTETFEISYDQLVVAVGARTGTFGVEGAEQYCYFLKGIDDARRLRRAIVDTFEKANLDIYSEEEKRKLLTFVVVGGGPTGCEFAAELRDFLRNDLARFYPLLINLVGVKLLQSGDSILTQFDASLREQALENFRKSGIDVITNTRVIRVTKDRIYLRDGTEIPSGVCVWAAGNAPTNFARNLVKDVPEQASQKSGRILVDDYLRVVGLKDVFAIGDCSEVVSGSLPASAQVAAQQGAYLARLLNKYELDEEPPKMRSGNSARPFRFLSLGILAYIGSDQALVEIDLPGQQHLDLAGRLAFLLWRSVYLTKQVSTRNRVLVLADWLKTQFFGRDISQF</sequence>
<feature type="region of interest" description="Disordered" evidence="6">
    <location>
        <begin position="52"/>
        <end position="73"/>
    </location>
</feature>
<evidence type="ECO:0000256" key="1">
    <source>
        <dbReference type="ARBA" id="ARBA00005272"/>
    </source>
</evidence>
<evidence type="ECO:0000259" key="8">
    <source>
        <dbReference type="Pfam" id="PF22366"/>
    </source>
</evidence>
<dbReference type="PRINTS" id="PR00368">
    <property type="entry name" value="FADPNR"/>
</dbReference>
<protein>
    <recommendedName>
        <fullName evidence="10">FAD/NAD(P)-binding domain-containing protein</fullName>
    </recommendedName>
</protein>
<dbReference type="InterPro" id="IPR023753">
    <property type="entry name" value="FAD/NAD-binding_dom"/>
</dbReference>
<comment type="similarity">
    <text evidence="1">Belongs to the NADH dehydrogenase family.</text>
</comment>
<keyword evidence="4" id="KW-0560">Oxidoreductase</keyword>
<keyword evidence="2" id="KW-0285">Flavoprotein</keyword>
<feature type="domain" description="FAD/NAD(P)-binding" evidence="7">
    <location>
        <begin position="122"/>
        <end position="451"/>
    </location>
</feature>
<dbReference type="Gene3D" id="3.50.50.100">
    <property type="match status" value="1"/>
</dbReference>
<evidence type="ECO:0000259" key="7">
    <source>
        <dbReference type="Pfam" id="PF07992"/>
    </source>
</evidence>
<evidence type="ECO:0000256" key="6">
    <source>
        <dbReference type="SAM" id="MobiDB-lite"/>
    </source>
</evidence>
<evidence type="ECO:0000313" key="9">
    <source>
        <dbReference type="EMBL" id="CAD9229997.1"/>
    </source>
</evidence>
<dbReference type="PANTHER" id="PTHR43706:SF38">
    <property type="entry name" value="FAD_NAD(P)-BINDING DOMAIN-CONTAINING PROTEIN"/>
    <property type="match status" value="1"/>
</dbReference>
<dbReference type="InterPro" id="IPR036188">
    <property type="entry name" value="FAD/NAD-bd_sf"/>
</dbReference>
<evidence type="ECO:0000256" key="2">
    <source>
        <dbReference type="ARBA" id="ARBA00022630"/>
    </source>
</evidence>
<evidence type="ECO:0000256" key="4">
    <source>
        <dbReference type="ARBA" id="ARBA00023002"/>
    </source>
</evidence>
<reference evidence="9" key="1">
    <citation type="submission" date="2021-01" db="EMBL/GenBank/DDBJ databases">
        <authorList>
            <person name="Corre E."/>
            <person name="Pelletier E."/>
            <person name="Niang G."/>
            <person name="Scheremetjew M."/>
            <person name="Finn R."/>
            <person name="Kale V."/>
            <person name="Holt S."/>
            <person name="Cochrane G."/>
            <person name="Meng A."/>
            <person name="Brown T."/>
            <person name="Cohen L."/>
        </authorList>
    </citation>
    <scope>NUCLEOTIDE SEQUENCE</scope>
    <source>
        <strain evidence="9">SAG 36.94</strain>
    </source>
</reference>
<evidence type="ECO:0008006" key="10">
    <source>
        <dbReference type="Google" id="ProtNLM"/>
    </source>
</evidence>
<dbReference type="GO" id="GO:0005739">
    <property type="term" value="C:mitochondrion"/>
    <property type="evidence" value="ECO:0007669"/>
    <property type="project" value="TreeGrafter"/>
</dbReference>
<dbReference type="InterPro" id="IPR045024">
    <property type="entry name" value="NDH-2"/>
</dbReference>
<dbReference type="Pfam" id="PF22366">
    <property type="entry name" value="NDH2_C"/>
    <property type="match status" value="1"/>
</dbReference>
<accession>A0A7S1TAA3</accession>
<organism evidence="9">
    <name type="scientific">Compsopogon caeruleus</name>
    <dbReference type="NCBI Taxonomy" id="31354"/>
    <lineage>
        <taxon>Eukaryota</taxon>
        <taxon>Rhodophyta</taxon>
        <taxon>Compsopogonophyceae</taxon>
        <taxon>Compsopogonales</taxon>
        <taxon>Compsopogonaceae</taxon>
        <taxon>Compsopogon</taxon>
    </lineage>
</organism>
<dbReference type="Pfam" id="PF07992">
    <property type="entry name" value="Pyr_redox_2"/>
    <property type="match status" value="1"/>
</dbReference>
<keyword evidence="3" id="KW-0274">FAD</keyword>
<dbReference type="GO" id="GO:0003954">
    <property type="term" value="F:NADH dehydrogenase activity"/>
    <property type="evidence" value="ECO:0007669"/>
    <property type="project" value="InterPro"/>
</dbReference>